<reference evidence="2 3" key="1">
    <citation type="submission" date="2017-04" db="EMBL/GenBank/DDBJ databases">
        <title>The complete genome sequence of Streptomyces albolongus YIM 101047, the producer of novel bafilomycins and novel odoriferous sesquiterpenoids.</title>
        <authorList>
            <person name="Yin M."/>
            <person name="Jiang Y."/>
        </authorList>
    </citation>
    <scope>NUCLEOTIDE SEQUENCE [LARGE SCALE GENOMIC DNA]</scope>
    <source>
        <strain evidence="2 3">YIM 101047</strain>
    </source>
</reference>
<evidence type="ECO:0000256" key="1">
    <source>
        <dbReference type="SAM" id="MobiDB-lite"/>
    </source>
</evidence>
<name>A0ABC8BYW4_9ACTN</name>
<dbReference type="AlphaFoldDB" id="A0ABC8BYW4"/>
<dbReference type="RefSeq" id="WP_084750245.1">
    <property type="nucleotide sequence ID" value="NZ_CP020563.1"/>
</dbReference>
<dbReference type="EMBL" id="CP020563">
    <property type="protein sequence ID" value="ARF75679.1"/>
    <property type="molecule type" value="Genomic_DNA"/>
</dbReference>
<accession>A0ABC8BYW4</accession>
<feature type="compositionally biased region" description="Polar residues" evidence="1">
    <location>
        <begin position="161"/>
        <end position="171"/>
    </location>
</feature>
<sequence>MIVVYTPAGGEPELYDAKSLLTSEASIVARTVDMKWPAVKEGILDEDLDAMRGVVWVLKKRAQPTLRFGEFDPGVEEMVSRYDRDEVEAWVDGAFGLMDADSEITAAKVVEALHEVPGAAADPEHARAYIEKCRAEAEAGKDPEPQPQPETSAPARKTSARKTSPSSGPSS</sequence>
<dbReference type="InterPro" id="IPR036728">
    <property type="entry name" value="PBP_GOBP_sf"/>
</dbReference>
<feature type="compositionally biased region" description="Basic and acidic residues" evidence="1">
    <location>
        <begin position="132"/>
        <end position="144"/>
    </location>
</feature>
<evidence type="ECO:0008006" key="4">
    <source>
        <dbReference type="Google" id="ProtNLM"/>
    </source>
</evidence>
<evidence type="ECO:0000313" key="3">
    <source>
        <dbReference type="Proteomes" id="UP000192251"/>
    </source>
</evidence>
<protein>
    <recommendedName>
        <fullName evidence="4">Ku domain-containing protein</fullName>
    </recommendedName>
</protein>
<keyword evidence="3" id="KW-1185">Reference proteome</keyword>
<proteinExistence type="predicted"/>
<organism evidence="2 3">
    <name type="scientific">Kitasatospora albolonga</name>
    <dbReference type="NCBI Taxonomy" id="68173"/>
    <lineage>
        <taxon>Bacteria</taxon>
        <taxon>Bacillati</taxon>
        <taxon>Actinomycetota</taxon>
        <taxon>Actinomycetes</taxon>
        <taxon>Kitasatosporales</taxon>
        <taxon>Streptomycetaceae</taxon>
        <taxon>Kitasatospora</taxon>
    </lineage>
</organism>
<dbReference type="SUPFAM" id="SSF47565">
    <property type="entry name" value="Insect pheromone/odorant-binding proteins"/>
    <property type="match status" value="1"/>
</dbReference>
<dbReference type="Proteomes" id="UP000192251">
    <property type="component" value="Chromosome"/>
</dbReference>
<dbReference type="KEGG" id="kab:B7C62_28055"/>
<gene>
    <name evidence="2" type="ORF">B7C62_28055</name>
</gene>
<feature type="region of interest" description="Disordered" evidence="1">
    <location>
        <begin position="132"/>
        <end position="171"/>
    </location>
</feature>
<evidence type="ECO:0000313" key="2">
    <source>
        <dbReference type="EMBL" id="ARF75679.1"/>
    </source>
</evidence>